<keyword evidence="1" id="KW-0732">Signal</keyword>
<dbReference type="EMBL" id="CP042807">
    <property type="protein sequence ID" value="QEE26051.1"/>
    <property type="molecule type" value="Genomic_DNA"/>
</dbReference>
<gene>
    <name evidence="2" type="ORF">CS053_17235</name>
</gene>
<feature type="chain" id="PRO_5022932617" description="Outer membrane lipoprotein-sorting protein" evidence="1">
    <location>
        <begin position="22"/>
        <end position="189"/>
    </location>
</feature>
<evidence type="ECO:0008006" key="4">
    <source>
        <dbReference type="Google" id="ProtNLM"/>
    </source>
</evidence>
<dbReference type="RefSeq" id="WP_147628321.1">
    <property type="nucleotide sequence ID" value="NZ_CP042807.1"/>
</dbReference>
<organism evidence="2 3">
    <name type="scientific">Rhodanobacter glycinis</name>
    <dbReference type="NCBI Taxonomy" id="582702"/>
    <lineage>
        <taxon>Bacteria</taxon>
        <taxon>Pseudomonadati</taxon>
        <taxon>Pseudomonadota</taxon>
        <taxon>Gammaproteobacteria</taxon>
        <taxon>Lysobacterales</taxon>
        <taxon>Rhodanobacteraceae</taxon>
        <taxon>Rhodanobacter</taxon>
    </lineage>
</organism>
<feature type="signal peptide" evidence="1">
    <location>
        <begin position="1"/>
        <end position="21"/>
    </location>
</feature>
<name>A0A5B9E6H4_9GAMM</name>
<protein>
    <recommendedName>
        <fullName evidence="4">Outer membrane lipoprotein-sorting protein</fullName>
    </recommendedName>
</protein>
<evidence type="ECO:0000256" key="1">
    <source>
        <dbReference type="SAM" id="SignalP"/>
    </source>
</evidence>
<proteinExistence type="predicted"/>
<dbReference type="Proteomes" id="UP000321807">
    <property type="component" value="Chromosome"/>
</dbReference>
<evidence type="ECO:0000313" key="2">
    <source>
        <dbReference type="EMBL" id="QEE26051.1"/>
    </source>
</evidence>
<reference evidence="2 3" key="1">
    <citation type="submission" date="2019-08" db="EMBL/GenBank/DDBJ databases">
        <title>Complete genome sequence of Rhodanobacter glycinis strain T01E-68 isolated from tomato root.</title>
        <authorList>
            <person name="Weon H.-Y."/>
            <person name="Lee S.A."/>
        </authorList>
    </citation>
    <scope>NUCLEOTIDE SEQUENCE [LARGE SCALE GENOMIC DNA]</scope>
    <source>
        <strain evidence="2 3">T01E-68</strain>
    </source>
</reference>
<evidence type="ECO:0000313" key="3">
    <source>
        <dbReference type="Proteomes" id="UP000321807"/>
    </source>
</evidence>
<dbReference type="KEGG" id="rgl:CS053_17235"/>
<sequence length="189" mass="21035">MPNLRHYLMLTLPSLPIAALAAPTAPPQAILAMMCQAEGGTHWQNATAMADIGTLRSEGLTGKERDLVDLQDGRQRSTFHFPVYNRANGIDTRGAWQQDRSGQVHPLDSPEADTLAVTDRWLARRGYCDPARQPAALKILAPTSDHGIRYERIEATPPHGRAVTLWIDRTHHQLARSVMLRSFQTVTVR</sequence>
<accession>A0A5B9E6H4</accession>
<dbReference type="AlphaFoldDB" id="A0A5B9E6H4"/>